<dbReference type="InterPro" id="IPR005358">
    <property type="entry name" value="Puta_zinc/iron-chelating_dom"/>
</dbReference>
<dbReference type="AlphaFoldDB" id="A0AAN0XZC8"/>
<dbReference type="KEGG" id="vbr:A6E01_19860"/>
<dbReference type="Pfam" id="PF03692">
    <property type="entry name" value="CxxCxxCC"/>
    <property type="match status" value="1"/>
</dbReference>
<geneLocation type="plasmid" evidence="1 2">
    <name>unnamed1</name>
</geneLocation>
<protein>
    <recommendedName>
        <fullName evidence="3">YkgJ family cysteine cluster protein</fullName>
    </recommendedName>
</protein>
<keyword evidence="1" id="KW-0614">Plasmid</keyword>
<organism evidence="1 2">
    <name type="scientific">Vibrio breoganii</name>
    <dbReference type="NCBI Taxonomy" id="553239"/>
    <lineage>
        <taxon>Bacteria</taxon>
        <taxon>Pseudomonadati</taxon>
        <taxon>Pseudomonadota</taxon>
        <taxon>Gammaproteobacteria</taxon>
        <taxon>Vibrionales</taxon>
        <taxon>Vibrionaceae</taxon>
        <taxon>Vibrio</taxon>
    </lineage>
</organism>
<evidence type="ECO:0008006" key="3">
    <source>
        <dbReference type="Google" id="ProtNLM"/>
    </source>
</evidence>
<evidence type="ECO:0000313" key="2">
    <source>
        <dbReference type="Proteomes" id="UP000092018"/>
    </source>
</evidence>
<gene>
    <name evidence="1" type="ORF">A6E01_19860</name>
</gene>
<dbReference type="RefSeq" id="WP_065211233.1">
    <property type="nucleotide sequence ID" value="NZ_CP016179.1"/>
</dbReference>
<name>A0AAN0XZC8_9VIBR</name>
<accession>A0AAN0XZC8</accession>
<dbReference type="EMBL" id="CP016179">
    <property type="protein sequence ID" value="ANO35471.1"/>
    <property type="molecule type" value="Genomic_DNA"/>
</dbReference>
<evidence type="ECO:0000313" key="1">
    <source>
        <dbReference type="EMBL" id="ANO35471.1"/>
    </source>
</evidence>
<sequence length="205" mass="23256">MDDWKNSPLRTVALKDEIPVRDLTEQAIAGRLAQSDLSVNRKATKHAKAVFNMLRPGVILTDSTIKKMYKDLDLFLLHTGLKKLSVCVRGCAQCCTVAVDVSYLEAMYIADSTGVELRLDKTVSKTGGCPFLVDNCCSIYEYRPIACRMFHTIDHPKYCYLDESHHYFSVNSHPQVGEFQYSLSTIEAEGYIKGNFDIRQWFSTH</sequence>
<reference evidence="1 2" key="1">
    <citation type="submission" date="2016-06" db="EMBL/GenBank/DDBJ databases">
        <title>Adaptive Radiation by Waves of Gene Transfer Leads to Fine-Scale Resource Partitioning in Marine Microbes.</title>
        <authorList>
            <person name="Hehemann J.-H."/>
            <person name="Arevalo P."/>
            <person name="Datta M.S."/>
            <person name="Yu X."/>
            <person name="Corzett C."/>
            <person name="Henschel A."/>
            <person name="Preheim S.P."/>
            <person name="Timberlake S."/>
            <person name="Alm E.J."/>
            <person name="Polz M.F."/>
        </authorList>
    </citation>
    <scope>NUCLEOTIDE SEQUENCE [LARGE SCALE GENOMIC DNA]</scope>
    <source>
        <strain evidence="1 2">FF50</strain>
        <plasmid evidence="1 2">unnamed1</plasmid>
    </source>
</reference>
<dbReference type="Proteomes" id="UP000092018">
    <property type="component" value="Plasmid unnamed1"/>
</dbReference>
<proteinExistence type="predicted"/>